<dbReference type="GO" id="GO:0070004">
    <property type="term" value="F:cysteine-type exopeptidase activity"/>
    <property type="evidence" value="ECO:0007669"/>
    <property type="project" value="InterPro"/>
</dbReference>
<evidence type="ECO:0000256" key="6">
    <source>
        <dbReference type="RuleBase" id="RU364089"/>
    </source>
</evidence>
<keyword evidence="5 6" id="KW-0224">Dipeptidase</keyword>
<dbReference type="InterPro" id="IPR047804">
    <property type="entry name" value="C69_dipept_A-like"/>
</dbReference>
<evidence type="ECO:0000256" key="5">
    <source>
        <dbReference type="ARBA" id="ARBA00022997"/>
    </source>
</evidence>
<dbReference type="EMBL" id="JABCUR010000003">
    <property type="protein sequence ID" value="NMW64722.1"/>
    <property type="molecule type" value="Genomic_DNA"/>
</dbReference>
<reference evidence="7 8" key="1">
    <citation type="submission" date="2020-04" db="EMBL/GenBank/DDBJ databases">
        <title>Antimicrobial susceptibility and clonality of vaginal-derived multi-drug resistant Mobiluncus isolates in China.</title>
        <authorList>
            <person name="Zhang X."/>
        </authorList>
    </citation>
    <scope>NUCLEOTIDE SEQUENCE [LARGE SCALE GENOMIC DNA]</scope>
    <source>
        <strain evidence="7 8">13</strain>
    </source>
</reference>
<dbReference type="Gene3D" id="3.60.60.10">
    <property type="entry name" value="Penicillin V Acylase, Chain A"/>
    <property type="match status" value="1"/>
</dbReference>
<evidence type="ECO:0000256" key="3">
    <source>
        <dbReference type="ARBA" id="ARBA00022670"/>
    </source>
</evidence>
<comment type="catalytic activity">
    <reaction evidence="1">
        <text>an L-aminoacyl-L-amino acid + H2O = 2 an L-alpha-amino acid</text>
        <dbReference type="Rhea" id="RHEA:48940"/>
        <dbReference type="ChEBI" id="CHEBI:15377"/>
        <dbReference type="ChEBI" id="CHEBI:59869"/>
        <dbReference type="ChEBI" id="CHEBI:77460"/>
        <dbReference type="EC" id="3.4.13.19"/>
    </reaction>
</comment>
<comment type="caution">
    <text evidence="7">The sequence shown here is derived from an EMBL/GenBank/DDBJ whole genome shotgun (WGS) entry which is preliminary data.</text>
</comment>
<dbReference type="RefSeq" id="WP_169771731.1">
    <property type="nucleotide sequence ID" value="NZ_JABCUR010000003.1"/>
</dbReference>
<keyword evidence="4 6" id="KW-0378">Hydrolase</keyword>
<evidence type="ECO:0000256" key="2">
    <source>
        <dbReference type="ARBA" id="ARBA00007225"/>
    </source>
</evidence>
<evidence type="ECO:0000313" key="7">
    <source>
        <dbReference type="EMBL" id="NMW64722.1"/>
    </source>
</evidence>
<keyword evidence="3 6" id="KW-0645">Protease</keyword>
<name>A0A7Y0U0V0_9ACTO</name>
<proteinExistence type="inferred from homology"/>
<dbReference type="Proteomes" id="UP000578252">
    <property type="component" value="Unassembled WGS sequence"/>
</dbReference>
<protein>
    <recommendedName>
        <fullName evidence="6">Dipeptidase</fullName>
        <ecNumber evidence="6">3.4.-.-</ecNumber>
    </recommendedName>
</protein>
<evidence type="ECO:0000313" key="8">
    <source>
        <dbReference type="Proteomes" id="UP000578252"/>
    </source>
</evidence>
<comment type="similarity">
    <text evidence="2 6">Belongs to the peptidase C69 family.</text>
</comment>
<dbReference type="PANTHER" id="PTHR12994:SF17">
    <property type="entry name" value="LD30995P"/>
    <property type="match status" value="1"/>
</dbReference>
<evidence type="ECO:0000256" key="4">
    <source>
        <dbReference type="ARBA" id="ARBA00022801"/>
    </source>
</evidence>
<evidence type="ECO:0000256" key="1">
    <source>
        <dbReference type="ARBA" id="ARBA00001670"/>
    </source>
</evidence>
<accession>A0A7Y0U0V0</accession>
<dbReference type="GO" id="GO:0016805">
    <property type="term" value="F:dipeptidase activity"/>
    <property type="evidence" value="ECO:0007669"/>
    <property type="project" value="UniProtKB-KW"/>
</dbReference>
<dbReference type="Pfam" id="PF03577">
    <property type="entry name" value="Peptidase_C69"/>
    <property type="match status" value="1"/>
</dbReference>
<dbReference type="PANTHER" id="PTHR12994">
    <property type="entry name" value="SECERNIN"/>
    <property type="match status" value="1"/>
</dbReference>
<dbReference type="EC" id="3.4.-.-" evidence="6"/>
<dbReference type="GO" id="GO:0006508">
    <property type="term" value="P:proteolysis"/>
    <property type="evidence" value="ECO:0007669"/>
    <property type="project" value="UniProtKB-KW"/>
</dbReference>
<gene>
    <name evidence="7" type="ORF">HHJ78_04055</name>
</gene>
<organism evidence="7 8">
    <name type="scientific">Mobiluncus mulieris</name>
    <dbReference type="NCBI Taxonomy" id="2052"/>
    <lineage>
        <taxon>Bacteria</taxon>
        <taxon>Bacillati</taxon>
        <taxon>Actinomycetota</taxon>
        <taxon>Actinomycetes</taxon>
        <taxon>Actinomycetales</taxon>
        <taxon>Actinomycetaceae</taxon>
        <taxon>Mobiluncus</taxon>
    </lineage>
</organism>
<dbReference type="InterPro" id="IPR005322">
    <property type="entry name" value="Peptidase_C69"/>
</dbReference>
<dbReference type="AlphaFoldDB" id="A0A7Y0U0V0"/>
<sequence length="554" mass="61590">MGCTTILVGKEASNDGSTIMARTEDAGSGSFSIKKFEVVEPQPEPYTYRSVVSHVEIGLPAGGLRYTRFPDVSGDKGLWAGAGINSARVSMTATETLTSNERVLAADPLVELVPAQGNEGEADYVPEQPGGIGEEDMVVLVLPYVKSAREGVLRLGKLLEKYGTYEMNGIGFADADEVWWLETIGGHHWIARRLPDDAYAVIANQFSISFFDLRDAFGKGMNFLCSKDLREFIDENHLNLNSIPDLEDTVPVVGAAFDYDAEHQDDEIDLSDVAEYLRNTFNPRLAFGSHSDTDHVYNTPRVWALQRYLTPEIEDFIEDQDAFTPDSDDLEWCLSPKSKITMEDVKYALSYHYQGTSFNPYARENQARSLGGGDKRGMYRPIGINRTNFTAALQLRPDVPAPAMGLNWIAFGAMPFNAMVPFYANVRTVPQYLGGTTNRVTTESHYWQNRILAVMVDAHFHETNPHIQRYQQSVVSKARAIVAATDKEVAKLLATQKNKRAAAKNMENPQVQEMLEAANEKIAALLQKETDELLGKVLFDASMKMHNAFSQDDA</sequence>
<dbReference type="NCBIfam" id="NF033678">
    <property type="entry name" value="C69_fam_dipept"/>
    <property type="match status" value="1"/>
</dbReference>